<evidence type="ECO:0000256" key="1">
    <source>
        <dbReference type="ARBA" id="ARBA00004370"/>
    </source>
</evidence>
<dbReference type="GO" id="GO:0042147">
    <property type="term" value="P:retrograde transport, endosome to Golgi"/>
    <property type="evidence" value="ECO:0007669"/>
    <property type="project" value="TreeGrafter"/>
</dbReference>
<feature type="region of interest" description="Disordered" evidence="3">
    <location>
        <begin position="175"/>
        <end position="212"/>
    </location>
</feature>
<dbReference type="InterPro" id="IPR031315">
    <property type="entry name" value="LNS2/PITP"/>
</dbReference>
<dbReference type="InterPro" id="IPR040096">
    <property type="entry name" value="Ric1"/>
</dbReference>
<keyword evidence="2" id="KW-0472">Membrane</keyword>
<dbReference type="PANTHER" id="PTHR22746">
    <property type="entry name" value="RAB6A-GEF COMPLEX PARTNER PROTEIN 1"/>
    <property type="match status" value="1"/>
</dbReference>
<feature type="region of interest" description="Disordered" evidence="3">
    <location>
        <begin position="1208"/>
        <end position="1401"/>
    </location>
</feature>
<feature type="region of interest" description="Disordered" evidence="3">
    <location>
        <begin position="2711"/>
        <end position="2744"/>
    </location>
</feature>
<evidence type="ECO:0000256" key="3">
    <source>
        <dbReference type="SAM" id="MobiDB-lite"/>
    </source>
</evidence>
<feature type="compositionally biased region" description="Low complexity" evidence="3">
    <location>
        <begin position="3012"/>
        <end position="3100"/>
    </location>
</feature>
<dbReference type="InterPro" id="IPR036412">
    <property type="entry name" value="HAD-like_sf"/>
</dbReference>
<proteinExistence type="predicted"/>
<protein>
    <recommendedName>
        <fullName evidence="4">LNS2/PITP domain-containing protein</fullName>
    </recommendedName>
</protein>
<dbReference type="SUPFAM" id="SSF56784">
    <property type="entry name" value="HAD-like"/>
    <property type="match status" value="1"/>
</dbReference>
<feature type="compositionally biased region" description="Low complexity" evidence="3">
    <location>
        <begin position="2634"/>
        <end position="2654"/>
    </location>
</feature>
<feature type="compositionally biased region" description="Polar residues" evidence="3">
    <location>
        <begin position="2062"/>
        <end position="2082"/>
    </location>
</feature>
<feature type="compositionally biased region" description="Acidic residues" evidence="3">
    <location>
        <begin position="1996"/>
        <end position="2009"/>
    </location>
</feature>
<dbReference type="Pfam" id="PF04571">
    <property type="entry name" value="Lipin_N"/>
    <property type="match status" value="1"/>
</dbReference>
<dbReference type="Pfam" id="PF07064">
    <property type="entry name" value="RIC1"/>
    <property type="match status" value="1"/>
</dbReference>
<feature type="compositionally biased region" description="Polar residues" evidence="3">
    <location>
        <begin position="1977"/>
        <end position="1987"/>
    </location>
</feature>
<dbReference type="SUPFAM" id="SSF50978">
    <property type="entry name" value="WD40 repeat-like"/>
    <property type="match status" value="1"/>
</dbReference>
<reference evidence="5 6" key="1">
    <citation type="journal article" date="2023" name="Commun. Biol.">
        <title>Reorganization of the ancestral sex-determining regions during the evolution of trioecy in Pleodorina starrii.</title>
        <authorList>
            <person name="Takahashi K."/>
            <person name="Suzuki S."/>
            <person name="Kawai-Toyooka H."/>
            <person name="Yamamoto K."/>
            <person name="Hamaji T."/>
            <person name="Ootsuki R."/>
            <person name="Yamaguchi H."/>
            <person name="Kawachi M."/>
            <person name="Higashiyama T."/>
            <person name="Nozaki H."/>
        </authorList>
    </citation>
    <scope>NUCLEOTIDE SEQUENCE [LARGE SCALE GENOMIC DNA]</scope>
    <source>
        <strain evidence="5 6">NIES-4479</strain>
    </source>
</reference>
<evidence type="ECO:0000259" key="4">
    <source>
        <dbReference type="SMART" id="SM00775"/>
    </source>
</evidence>
<feature type="compositionally biased region" description="Low complexity" evidence="3">
    <location>
        <begin position="1613"/>
        <end position="1622"/>
    </location>
</feature>
<feature type="region of interest" description="Disordered" evidence="3">
    <location>
        <begin position="3118"/>
        <end position="3332"/>
    </location>
</feature>
<feature type="compositionally biased region" description="Low complexity" evidence="3">
    <location>
        <begin position="1068"/>
        <end position="1083"/>
    </location>
</feature>
<feature type="domain" description="LNS2/PITP" evidence="4">
    <location>
        <begin position="2831"/>
        <end position="2987"/>
    </location>
</feature>
<feature type="region of interest" description="Disordered" evidence="3">
    <location>
        <begin position="1927"/>
        <end position="2082"/>
    </location>
</feature>
<feature type="region of interest" description="Disordered" evidence="3">
    <location>
        <begin position="2634"/>
        <end position="2699"/>
    </location>
</feature>
<feature type="compositionally biased region" description="Low complexity" evidence="3">
    <location>
        <begin position="2727"/>
        <end position="2742"/>
    </location>
</feature>
<feature type="compositionally biased region" description="Low complexity" evidence="3">
    <location>
        <begin position="2043"/>
        <end position="2054"/>
    </location>
</feature>
<dbReference type="InterPro" id="IPR009771">
    <property type="entry name" value="RIC1_C"/>
</dbReference>
<feature type="compositionally biased region" description="Low complexity" evidence="3">
    <location>
        <begin position="877"/>
        <end position="886"/>
    </location>
</feature>
<comment type="caution">
    <text evidence="5">The sequence shown here is derived from an EMBL/GenBank/DDBJ whole genome shotgun (WGS) entry which is preliminary data.</text>
</comment>
<feature type="compositionally biased region" description="Polar residues" evidence="3">
    <location>
        <begin position="2363"/>
        <end position="2375"/>
    </location>
</feature>
<feature type="region of interest" description="Disordered" evidence="3">
    <location>
        <begin position="1826"/>
        <end position="1857"/>
    </location>
</feature>
<feature type="compositionally biased region" description="Basic and acidic residues" evidence="3">
    <location>
        <begin position="1333"/>
        <end position="1346"/>
    </location>
</feature>
<dbReference type="Pfam" id="PF08235">
    <property type="entry name" value="LNS2"/>
    <property type="match status" value="1"/>
</dbReference>
<feature type="compositionally biased region" description="Low complexity" evidence="3">
    <location>
        <begin position="3222"/>
        <end position="3262"/>
    </location>
</feature>
<dbReference type="GO" id="GO:0006886">
    <property type="term" value="P:intracellular protein transport"/>
    <property type="evidence" value="ECO:0007669"/>
    <property type="project" value="InterPro"/>
</dbReference>
<dbReference type="InterPro" id="IPR007651">
    <property type="entry name" value="Lipin_N"/>
</dbReference>
<feature type="region of interest" description="Disordered" evidence="3">
    <location>
        <begin position="877"/>
        <end position="913"/>
    </location>
</feature>
<dbReference type="InterPro" id="IPR036322">
    <property type="entry name" value="WD40_repeat_dom_sf"/>
</dbReference>
<dbReference type="Gene3D" id="2.130.10.10">
    <property type="entry name" value="YVTN repeat-like/Quinoprotein amine dehydrogenase"/>
    <property type="match status" value="1"/>
</dbReference>
<sequence>MYFAYGWPRVPFTNLPPNDTYIYLRATEKYLFAVSRTCVQLWTGGLYRIKLSECVRTEEDVKQEGLHIAALWSPAKATLAVLTSENHLHLYAIHLWKDNLLHSSCNVGHKDIQKADIYLKSSIRMDSETRALSITGDSRLLLVSFADGTVASLSWSGKMKEVAYPLDDATELGLPAGADGPLGEHAGGRPAADAGASSELDPHQSAAAGRSTGGGSSSAFAAAAAAASAAALPPGAAGGGAGMDFGGGGAAPPELSRAIVQMSYCEHSKQVVMVLADGACAVCGTSESGLSPLPEMCFGRWLCGPQQQAVCAQVSAQAQLIAVGRDNGDVELFRLYRTAIESQADVPGSPSSVAGAPWEPPVRTLSLDNWGHKSQQTGPVATVEWSPDGRALAVGYAGQGVVVWSPSGCRLMCSLRQPPPSLSTYPSAASRGLISQQVSFASRGLGWGLQHASSSGLGPQPQAPLDGAVSALCWGPMGYQLEVAEVGGGGGMPGTSGGLTEVTFAHSLPGNHRVARGGMGSSLADEEMHVLQAHDRLLLIREAGEVATGVMHWAAGDVVEPAVGQVGDLTVAHVPVPHSYVVANWPLQRSAMSASGTDIAVAGRNGLAVYNRPTERWRLFGDISQERQVSCRALGWLSSGVLVACSGPDPYASPSPLVPTAGGLVGGGGAGAATSGVTGSELLLLPRYHLDLTSLLARYPLQQPPIAMDCLGSHILLASEPLEITLLEVSLHGDLSPTGNPRATITSLREISMFDVGRHLSDVALVPLSPGAVGAAAAAAAAAAAGGGAVAASVAAPRQCVLLRWGGMLSVLDLEKGSELSLATEIEAFWLSDAITCQKGPFAGGFVETWAAGSAGWAPSAPSLAAAGPVPSGSASSGAVDSLAAGESAGPAPSQSVGLLGGSGAAPQPSSSSTTLDVEMPWWLYGPAGMQLCFPSSLGTSAASSMACKEGQDIELEFDQEVYPVGISLADDAIVGITQRIVRGSGAVLAGGGGPPMVSAAQLPCFHPIPESQPVLPCLLRRLLQRGAFQEAVSLARRHARGPHFARSLEWLLFTALELETNTSSLTRPAAAAGKRAPGPAVASDTGEGSGLARQPSMKQLQSLLAAAADLVRHFPNLFAEVVVSVARKTDAALWPPLFDAVGSPSKLLDGLVEAGELASAACFLLIIDRLEGASAAQEQALRLMRSSLLRGQYPLCCELLRFVVPPSDSDPDSGRLASPDAELPSTAEAPGSSEPSASAGTQEQRQPQPTQQEQEQQQQPREAASGAAAASGPASEKPSTSAPEGASQQAGDGGGGRTWLGWLLGYSADPVPDAGGGQGDQQHHQQQQGQQERSDAAKQPLEPEKLQQQQQQSAEPLPVAPDPDFAPAVVAPNSSAAAAAAAPGLSRSQHGRMGLPPNSPARVGGLAAAAPGSPALAQMLMAASASAASGSAANAANAKAACGLVAEHAWRLLENGHLAALGQLVEASSFLPGGLAGLMRQHRDSPYAARGCAAHSARELLQAVTRAVSELPVWTGEAVEMCAVAVEALCREVGAVAWAVAMAVVLVDAATVTAFRKEQPVEWGEFVQALHADTSLSYLWDIVGVLSEGVEAPDARAGEQSRRGGDREAEAEGAGTSAAREQQGEGGGADEAAGGYALSGKFAANVGHVELRSVTVAPTSSSEIEEVSQQSTPQAAAIPVPRAGASGVVYGGSAVLTAVNNITPHIAGAVDILVIEQPDGSRKATPFYVRFGKYTALRTRERNVKLYINDELAPFGMHIGMYGQAYFATETVEVREGDDDEQEALLAGMMSPPSGYSSGADEAATHADGSEAGATLSAVRQRIDGMKAARRASSRSAAGTGGSSQGPRVPLPALGAGASAFSPGMAESVPTAPASGERSVGVLPGQVQLAPSLSMADRNESFLSARETLATPLGDELVAGALAPLSPALPASPERRMRASRSESQLQVAEQLLGQAQGARASSCSSVPRPLPPHGGSTNSLQTVSEGASPCGWSEDGEAEEEDEEPSGEGERGGGERGGAEEGAPGAKPPGAGGAAREAEVAEQQQQPGAAAPAPQPPQQHLQQGHVQTQLQHHSGLQQPLHQQLGFPENDQVAGGAAAAGTVAVPPLPQQPCTGLDTGCPASLEPQQAGRPKLHATVDWAQVLCPPAGTGSGHAPGSVPLPPLAGQVPAGGGADASAAMRHGPCRTSFRASPGAGPTGLAASLGQDCHGPSSGPGSYSAVSLLSSSLRGGGSGVSLVGLDGRIGAVGGGRTSLEWLRAAGQAGAAEPQAPSAFLQPQAVAAAAAAAAGGQPLAGTAADNGSLGPIAAAAAAATRSAPAEAPLSLAASQSELESSSSGVSLYLTVTEEGDVRVRLTAMQLPLASQQPPSGAQRQSGEEATGGAAAAAAAAAGPVSRKDTPAGIENGYLGDVERAARAAAATAAATAATPVPQHHHVSHHYHYTHAQGHGHSRHDHHHDLLHSASAPLPSSAIDAAAAAAAADAAASGGATTATRPATAAHGIELSLCGSHLTASMSYAEATVLFHAHRVSEDLFFSRAELLAGGSELAIRLSNGVIFLCQPLSYSLLGLLAFGTWRLPPGTPCWAPDGADSTGASEAAATSAAAAAAAAMLAAAVAQGAGVAAAAAAAAPTNGTAGAASSAATTPKKGQAAAGTGTGSWRLWMFGTRREGARGSGTGGSTSGVAASIGGRSPPLTSPIAERQGSIEHRTAGTGAGAEAAPPPALPPASAALPPALPSASQAEGGGGAAAADVAVAAAGGGNAAAAAAGGTSRDDSGRSEGFNVVTKKSLTPSVEQLAALPLKHGQNTVMYKVGGSELRAYVYFLPWRTRIVISDIDGTITKSDVLGHLLPAMGLDWSHPGIAQLLTNIRQNNYLIMYLSSRSISQANITRDFINTLVQGEHRMPLGPVIISPHGLLPSLYREMILRRPHEFKIATLQDIRALFPPDWNPFYGGFGNRDTDEISYREVGVPPARIFIINPRGELRQPIDSVPRESAAAAADVKAQSPEDAASDGGNSSGGADPSSDAAAPPQAVLSPTASSAAPASSGIRESSSRSVSPAPAAAAGAAALPGREASSRSVGAAGSVGRRASGSAAATAAAGTVALSTLSAINEFVHDIFPPLRDGERMPSSEDEDGRGDRSEAAGGSGDEGTHEGEARGSAARQRRSGSVESGEGGAGEGADLRPGGEGGSSGAVVCIARREAGNSPGVHCPSGPPTAAVTPRSAASPRGSRAPSSVASEPDSAPAVAAAPAVPSGAFSAAVDTEDGAPARSASPASCLAGEQPGGVVVGKSGVERGIGESGCAGQPAARGGACSGGDGGGGSPSGLPGPNVVDEVVATAVPLPA</sequence>
<keyword evidence="6" id="KW-1185">Reference proteome</keyword>
<feature type="compositionally biased region" description="Low complexity" evidence="3">
    <location>
        <begin position="3158"/>
        <end position="3172"/>
    </location>
</feature>
<feature type="region of interest" description="Disordered" evidence="3">
    <location>
        <begin position="1594"/>
        <end position="1632"/>
    </location>
</feature>
<dbReference type="PANTHER" id="PTHR22746:SF10">
    <property type="entry name" value="GUANINE NUCLEOTIDE EXCHANGE FACTOR SUBUNIT RIC1"/>
    <property type="match status" value="1"/>
</dbReference>
<feature type="compositionally biased region" description="Basic and acidic residues" evidence="3">
    <location>
        <begin position="1594"/>
        <end position="1611"/>
    </location>
</feature>
<dbReference type="InterPro" id="IPR013209">
    <property type="entry name" value="LNS2"/>
</dbReference>
<gene>
    <name evidence="5" type="primary">PLEST006214</name>
    <name evidence="5" type="ORF">PLESTB_000906500</name>
</gene>
<dbReference type="InterPro" id="IPR015943">
    <property type="entry name" value="WD40/YVTN_repeat-like_dom_sf"/>
</dbReference>
<organism evidence="5 6">
    <name type="scientific">Pleodorina starrii</name>
    <dbReference type="NCBI Taxonomy" id="330485"/>
    <lineage>
        <taxon>Eukaryota</taxon>
        <taxon>Viridiplantae</taxon>
        <taxon>Chlorophyta</taxon>
        <taxon>core chlorophytes</taxon>
        <taxon>Chlorophyceae</taxon>
        <taxon>CS clade</taxon>
        <taxon>Chlamydomonadales</taxon>
        <taxon>Volvocaceae</taxon>
        <taxon>Pleodorina</taxon>
    </lineage>
</organism>
<feature type="compositionally biased region" description="Gly residues" evidence="3">
    <location>
        <begin position="3313"/>
        <end position="3324"/>
    </location>
</feature>
<dbReference type="GO" id="GO:0005829">
    <property type="term" value="C:cytosol"/>
    <property type="evidence" value="ECO:0007669"/>
    <property type="project" value="TreeGrafter"/>
</dbReference>
<accession>A0A9W6F377</accession>
<feature type="compositionally biased region" description="Low complexity" evidence="3">
    <location>
        <begin position="1789"/>
        <end position="1800"/>
    </location>
</feature>
<dbReference type="GO" id="GO:0000139">
    <property type="term" value="C:Golgi membrane"/>
    <property type="evidence" value="ECO:0007669"/>
    <property type="project" value="TreeGrafter"/>
</dbReference>
<feature type="region of interest" description="Disordered" evidence="3">
    <location>
        <begin position="1067"/>
        <end position="1093"/>
    </location>
</feature>
<feature type="compositionally biased region" description="Low complexity" evidence="3">
    <location>
        <begin position="1363"/>
        <end position="1384"/>
    </location>
</feature>
<feature type="region of interest" description="Disordered" evidence="3">
    <location>
        <begin position="2991"/>
        <end position="3100"/>
    </location>
</feature>
<dbReference type="SMART" id="SM00775">
    <property type="entry name" value="LNS2"/>
    <property type="match status" value="1"/>
</dbReference>
<comment type="subcellular location">
    <subcellularLocation>
        <location evidence="1">Membrane</location>
    </subcellularLocation>
</comment>
<name>A0A9W6F377_9CHLO</name>
<evidence type="ECO:0000256" key="2">
    <source>
        <dbReference type="ARBA" id="ARBA00023136"/>
    </source>
</evidence>
<feature type="region of interest" description="Disordered" evidence="3">
    <location>
        <begin position="2150"/>
        <end position="2212"/>
    </location>
</feature>
<dbReference type="Proteomes" id="UP001165080">
    <property type="component" value="Unassembled WGS sequence"/>
</dbReference>
<feature type="compositionally biased region" description="Low complexity" evidence="3">
    <location>
        <begin position="1226"/>
        <end position="1291"/>
    </location>
</feature>
<dbReference type="GO" id="GO:0034066">
    <property type="term" value="C:Ric1-Rgp1 guanyl-nucleotide exchange factor complex"/>
    <property type="evidence" value="ECO:0007669"/>
    <property type="project" value="InterPro"/>
</dbReference>
<feature type="compositionally biased region" description="Basic and acidic residues" evidence="3">
    <location>
        <begin position="2010"/>
        <end position="2021"/>
    </location>
</feature>
<evidence type="ECO:0000313" key="5">
    <source>
        <dbReference type="EMBL" id="GLC54792.1"/>
    </source>
</evidence>
<feature type="region of interest" description="Disordered" evidence="3">
    <location>
        <begin position="1789"/>
        <end position="1812"/>
    </location>
</feature>
<dbReference type="OrthoDB" id="67540at2759"/>
<evidence type="ECO:0000313" key="6">
    <source>
        <dbReference type="Proteomes" id="UP001165080"/>
    </source>
</evidence>
<dbReference type="EMBL" id="BRXU01000011">
    <property type="protein sequence ID" value="GLC54792.1"/>
    <property type="molecule type" value="Genomic_DNA"/>
</dbReference>
<feature type="region of interest" description="Disordered" evidence="3">
    <location>
        <begin position="2362"/>
        <end position="2385"/>
    </location>
</feature>